<dbReference type="OrthoDB" id="3267821at2759"/>
<name>A0A8H7A509_PLEOS</name>
<evidence type="ECO:0000313" key="3">
    <source>
        <dbReference type="Proteomes" id="UP000623687"/>
    </source>
</evidence>
<dbReference type="VEuPathDB" id="FungiDB:PC9H_000566"/>
<comment type="caution">
    <text evidence="2">The sequence shown here is derived from an EMBL/GenBank/DDBJ whole genome shotgun (WGS) entry which is preliminary data.</text>
</comment>
<dbReference type="Proteomes" id="UP000623687">
    <property type="component" value="Unassembled WGS sequence"/>
</dbReference>
<dbReference type="AlphaFoldDB" id="A0A8H7A509"/>
<keyword evidence="3" id="KW-1185">Reference proteome</keyword>
<protein>
    <submittedName>
        <fullName evidence="2">Uncharacterized protein</fullName>
    </submittedName>
</protein>
<gene>
    <name evidence="2" type="ORF">PC9H_000566</name>
</gene>
<dbReference type="RefSeq" id="XP_036636066.1">
    <property type="nucleotide sequence ID" value="XM_036770221.1"/>
</dbReference>
<feature type="region of interest" description="Disordered" evidence="1">
    <location>
        <begin position="1"/>
        <end position="57"/>
    </location>
</feature>
<organism evidence="2 3">
    <name type="scientific">Pleurotus ostreatus</name>
    <name type="common">Oyster mushroom</name>
    <name type="synonym">White-rot fungus</name>
    <dbReference type="NCBI Taxonomy" id="5322"/>
    <lineage>
        <taxon>Eukaryota</taxon>
        <taxon>Fungi</taxon>
        <taxon>Dikarya</taxon>
        <taxon>Basidiomycota</taxon>
        <taxon>Agaricomycotina</taxon>
        <taxon>Agaricomycetes</taxon>
        <taxon>Agaricomycetidae</taxon>
        <taxon>Agaricales</taxon>
        <taxon>Pleurotineae</taxon>
        <taxon>Pleurotaceae</taxon>
        <taxon>Pleurotus</taxon>
    </lineage>
</organism>
<accession>A0A8H7A509</accession>
<reference evidence="2" key="1">
    <citation type="submission" date="2019-07" db="EMBL/GenBank/DDBJ databases">
        <authorList>
            <person name="Palmer J.M."/>
        </authorList>
    </citation>
    <scope>NUCLEOTIDE SEQUENCE</scope>
    <source>
        <strain evidence="2">PC9</strain>
    </source>
</reference>
<feature type="region of interest" description="Disordered" evidence="1">
    <location>
        <begin position="303"/>
        <end position="322"/>
    </location>
</feature>
<proteinExistence type="predicted"/>
<evidence type="ECO:0000313" key="2">
    <source>
        <dbReference type="EMBL" id="KAF7440222.1"/>
    </source>
</evidence>
<sequence>MAPPALSDILNSSSPSPPSSPGLSLTHRRRSSSVMTTAPESDELTHSDSGHDQTQSLKRPAEDLDQFADALSRNVRLKTSQKDELKQFVLLSEAQQQVWLAAQLIKVVDVLNTLEAPDTIYQIPTTMERRIELYTYLVLVSPTTSVYVMNAGGPLSLILDHMETVPSWGLTPEVKADKAKFDVVCSRIRNRLTHRRNEMKTMIRDSLDTPWTDIVALCHQILAMGDRVVVTLKVSLQMVAWVAFLRAVYRDHMGPDKKVDKYWRLVDTQLKEVRDTTNGDTKKLSRFFAKVLTHDREAYGNPSIDDLELTSPGAFDDPPQRR</sequence>
<dbReference type="GeneID" id="59370407"/>
<evidence type="ECO:0000256" key="1">
    <source>
        <dbReference type="SAM" id="MobiDB-lite"/>
    </source>
</evidence>
<dbReference type="EMBL" id="JACETU010000001">
    <property type="protein sequence ID" value="KAF7440222.1"/>
    <property type="molecule type" value="Genomic_DNA"/>
</dbReference>